<dbReference type="EMBL" id="JBHTCQ010000003">
    <property type="protein sequence ID" value="MFC7406370.1"/>
    <property type="molecule type" value="Genomic_DNA"/>
</dbReference>
<protein>
    <submittedName>
        <fullName evidence="1">Winged helix-turn-helix domain-containing protein</fullName>
    </submittedName>
</protein>
<dbReference type="Proteomes" id="UP001596455">
    <property type="component" value="Unassembled WGS sequence"/>
</dbReference>
<dbReference type="PANTHER" id="PTHR30528:SF0">
    <property type="entry name" value="CYTOPLASMIC PROTEIN"/>
    <property type="match status" value="1"/>
</dbReference>
<sequence>MTTTALRRRGASPLAPSSRTLTTGQARRIAVAAQGLDGPAPSGRVTMAHLARLLDRVGLLQIDSVNVLARAHLLPVFSRLGTYDVSLLDRAAGRAPRRIVESWAHVASYVPPRTYQLLHWRREAYRDKEKRYEQQYPGLLAGVRDLVAEHGPVTAGELHAILGHERGPKEHWGWNWTPAKHALEHLWDVGEVVVSHRTSQFERSYDLAERVLPPEVHAAPLLDKPDAIRELVRIAARAHGVGTVGCLADYFRLRIDATTTAVRELVEEGALEPVQVSGWGRPAYLDVTARVPRRTRVRALLAPFDPLVFERDRLLALWGMHYRIGIYTPPEQRTHGYYVLPFLLGEHLVARVDLKADRRSGVLRVRSAFSERPEEVAGLPRTGGGAWPDRHDVVTELTAELHEMAAWLGLEDLAVDPDAAGDLVAELARQVLGRPTAT</sequence>
<evidence type="ECO:0000313" key="2">
    <source>
        <dbReference type="Proteomes" id="UP001596455"/>
    </source>
</evidence>
<proteinExistence type="predicted"/>
<organism evidence="1 2">
    <name type="scientific">Georgenia alba</name>
    <dbReference type="NCBI Taxonomy" id="2233858"/>
    <lineage>
        <taxon>Bacteria</taxon>
        <taxon>Bacillati</taxon>
        <taxon>Actinomycetota</taxon>
        <taxon>Actinomycetes</taxon>
        <taxon>Micrococcales</taxon>
        <taxon>Bogoriellaceae</taxon>
        <taxon>Georgenia</taxon>
    </lineage>
</organism>
<keyword evidence="2" id="KW-1185">Reference proteome</keyword>
<reference evidence="2" key="1">
    <citation type="journal article" date="2019" name="Int. J. Syst. Evol. Microbiol.">
        <title>The Global Catalogue of Microorganisms (GCM) 10K type strain sequencing project: providing services to taxonomists for standard genome sequencing and annotation.</title>
        <authorList>
            <consortium name="The Broad Institute Genomics Platform"/>
            <consortium name="The Broad Institute Genome Sequencing Center for Infectious Disease"/>
            <person name="Wu L."/>
            <person name="Ma J."/>
        </authorList>
    </citation>
    <scope>NUCLEOTIDE SEQUENCE [LARGE SCALE GENOMIC DNA]</scope>
    <source>
        <strain evidence="2">JCM 1490</strain>
    </source>
</reference>
<accession>A0ABW2QA28</accession>
<gene>
    <name evidence="1" type="ORF">ACFQQL_14730</name>
</gene>
<dbReference type="Pfam" id="PF06224">
    <property type="entry name" value="AlkZ-like"/>
    <property type="match status" value="1"/>
</dbReference>
<evidence type="ECO:0000313" key="1">
    <source>
        <dbReference type="EMBL" id="MFC7406370.1"/>
    </source>
</evidence>
<dbReference type="PANTHER" id="PTHR30528">
    <property type="entry name" value="CYTOPLASMIC PROTEIN"/>
    <property type="match status" value="1"/>
</dbReference>
<name>A0ABW2QA28_9MICO</name>
<dbReference type="InterPro" id="IPR009351">
    <property type="entry name" value="AlkZ-like"/>
</dbReference>
<dbReference type="RefSeq" id="WP_382395708.1">
    <property type="nucleotide sequence ID" value="NZ_JBHTCQ010000003.1"/>
</dbReference>
<comment type="caution">
    <text evidence="1">The sequence shown here is derived from an EMBL/GenBank/DDBJ whole genome shotgun (WGS) entry which is preliminary data.</text>
</comment>